<protein>
    <recommendedName>
        <fullName evidence="3">DUF4190 domain-containing protein</fullName>
    </recommendedName>
</protein>
<reference evidence="2" key="1">
    <citation type="submission" date="2021-05" db="EMBL/GenBank/DDBJ databases">
        <title>Novel Bacillus species.</title>
        <authorList>
            <person name="Liu G."/>
        </authorList>
    </citation>
    <scope>NUCLEOTIDE SEQUENCE</scope>
    <source>
        <strain evidence="2">FJAT-50051</strain>
    </source>
</reference>
<gene>
    <name evidence="2" type="ORF">KHB02_20425</name>
</gene>
<evidence type="ECO:0000256" key="1">
    <source>
        <dbReference type="SAM" id="Phobius"/>
    </source>
</evidence>
<dbReference type="EMBL" id="JAGYPE010000003">
    <property type="protein sequence ID" value="MBS4183762.1"/>
    <property type="molecule type" value="Genomic_DNA"/>
</dbReference>
<feature type="transmembrane region" description="Helical" evidence="1">
    <location>
        <begin position="45"/>
        <end position="67"/>
    </location>
</feature>
<proteinExistence type="predicted"/>
<name>A0A942T0F8_9BACI</name>
<comment type="caution">
    <text evidence="2">The sequence shown here is derived from an EMBL/GenBank/DDBJ whole genome shotgun (WGS) entry which is preliminary data.</text>
</comment>
<organism evidence="2">
    <name type="scientific">Neobacillus citreus</name>
    <dbReference type="NCBI Taxonomy" id="2833578"/>
    <lineage>
        <taxon>Bacteria</taxon>
        <taxon>Bacillati</taxon>
        <taxon>Bacillota</taxon>
        <taxon>Bacilli</taxon>
        <taxon>Bacillales</taxon>
        <taxon>Bacillaceae</taxon>
        <taxon>Neobacillus</taxon>
    </lineage>
</organism>
<dbReference type="AlphaFoldDB" id="A0A942T0F8"/>
<feature type="transmembrane region" description="Helical" evidence="1">
    <location>
        <begin position="79"/>
        <end position="101"/>
    </location>
</feature>
<keyword evidence="1" id="KW-0472">Membrane</keyword>
<accession>A0A942T0F8</accession>
<evidence type="ECO:0008006" key="3">
    <source>
        <dbReference type="Google" id="ProtNLM"/>
    </source>
</evidence>
<keyword evidence="1" id="KW-1133">Transmembrane helix</keyword>
<keyword evidence="1" id="KW-0812">Transmembrane</keyword>
<feature type="transmembrane region" description="Helical" evidence="1">
    <location>
        <begin position="21"/>
        <end position="39"/>
    </location>
</feature>
<sequence>MTYQQPPGHPYPAGPGPYVQSAGNGFAVAAFVLGLFGFLVTWIPFFIGLFLGGLPDVLAIVFGICGVVRANRVHRGMGLAVTGLVLGGLAFLSIFIGAGTVW</sequence>
<evidence type="ECO:0000313" key="2">
    <source>
        <dbReference type="EMBL" id="MBS4183762.1"/>
    </source>
</evidence>